<dbReference type="Proteomes" id="UP000677413">
    <property type="component" value="Unassembled WGS sequence"/>
</dbReference>
<evidence type="ECO:0000256" key="1">
    <source>
        <dbReference type="SAM" id="MobiDB-lite"/>
    </source>
</evidence>
<sequence length="45" mass="5148">MPQHHGLFLQPQYTIELPPLDEDEDTFSPPSPPPAQRRRGAPRAR</sequence>
<feature type="region of interest" description="Disordered" evidence="1">
    <location>
        <begin position="1"/>
        <end position="45"/>
    </location>
</feature>
<evidence type="ECO:0000313" key="3">
    <source>
        <dbReference type="Proteomes" id="UP000677413"/>
    </source>
</evidence>
<organism evidence="2 3">
    <name type="scientific">Streptomyces liliiviolaceus</name>
    <dbReference type="NCBI Taxonomy" id="2823109"/>
    <lineage>
        <taxon>Bacteria</taxon>
        <taxon>Bacillati</taxon>
        <taxon>Actinomycetota</taxon>
        <taxon>Actinomycetes</taxon>
        <taxon>Kitasatosporales</taxon>
        <taxon>Streptomycetaceae</taxon>
        <taxon>Streptomyces</taxon>
    </lineage>
</organism>
<accession>A0A941B8C8</accession>
<dbReference type="RefSeq" id="WP_210886207.1">
    <property type="nucleotide sequence ID" value="NZ_JAGPYQ010000001.1"/>
</dbReference>
<evidence type="ECO:0000313" key="2">
    <source>
        <dbReference type="EMBL" id="MBQ0851426.1"/>
    </source>
</evidence>
<proteinExistence type="predicted"/>
<dbReference type="AlphaFoldDB" id="A0A941B8C8"/>
<dbReference type="EMBL" id="JAGPYQ010000001">
    <property type="protein sequence ID" value="MBQ0851426.1"/>
    <property type="molecule type" value="Genomic_DNA"/>
</dbReference>
<protein>
    <submittedName>
        <fullName evidence="2">Uncharacterized protein</fullName>
    </submittedName>
</protein>
<reference evidence="2 3" key="1">
    <citation type="submission" date="2021-04" db="EMBL/GenBank/DDBJ databases">
        <authorList>
            <person name="Tang X."/>
            <person name="Zhou X."/>
            <person name="Chen X."/>
            <person name="Cernava T."/>
            <person name="Zhang C."/>
        </authorList>
    </citation>
    <scope>NUCLEOTIDE SEQUENCE [LARGE SCALE GENOMIC DNA]</scope>
    <source>
        <strain evidence="2 3">BH-SS-21</strain>
    </source>
</reference>
<keyword evidence="3" id="KW-1185">Reference proteome</keyword>
<gene>
    <name evidence="2" type="ORF">J8N05_24985</name>
</gene>
<comment type="caution">
    <text evidence="2">The sequence shown here is derived from an EMBL/GenBank/DDBJ whole genome shotgun (WGS) entry which is preliminary data.</text>
</comment>
<feature type="compositionally biased region" description="Basic residues" evidence="1">
    <location>
        <begin position="36"/>
        <end position="45"/>
    </location>
</feature>
<name>A0A941B8C8_9ACTN</name>